<evidence type="ECO:0000313" key="3">
    <source>
        <dbReference type="Proteomes" id="UP000434639"/>
    </source>
</evidence>
<dbReference type="Gene3D" id="3.40.50.1110">
    <property type="entry name" value="SGNH hydrolase"/>
    <property type="match status" value="1"/>
</dbReference>
<gene>
    <name evidence="2" type="ORF">GKZ89_16635</name>
</gene>
<organism evidence="2 3">
    <name type="scientific">Metabacillus mangrovi</name>
    <dbReference type="NCBI Taxonomy" id="1491830"/>
    <lineage>
        <taxon>Bacteria</taxon>
        <taxon>Bacillati</taxon>
        <taxon>Bacillota</taxon>
        <taxon>Bacilli</taxon>
        <taxon>Bacillales</taxon>
        <taxon>Bacillaceae</taxon>
        <taxon>Metabacillus</taxon>
    </lineage>
</organism>
<name>A0A7X2V5Q2_9BACI</name>
<comment type="caution">
    <text evidence="2">The sequence shown here is derived from an EMBL/GenBank/DDBJ whole genome shotgun (WGS) entry which is preliminary data.</text>
</comment>
<evidence type="ECO:0000256" key="1">
    <source>
        <dbReference type="SAM" id="MobiDB-lite"/>
    </source>
</evidence>
<proteinExistence type="predicted"/>
<dbReference type="InterPro" id="IPR036514">
    <property type="entry name" value="SGNH_hydro_sf"/>
</dbReference>
<keyword evidence="3" id="KW-1185">Reference proteome</keyword>
<accession>A0A7X2V5Q2</accession>
<evidence type="ECO:0008006" key="4">
    <source>
        <dbReference type="Google" id="ProtNLM"/>
    </source>
</evidence>
<dbReference type="AlphaFoldDB" id="A0A7X2V5Q2"/>
<dbReference type="EMBL" id="WMIB01000022">
    <property type="protein sequence ID" value="MTH55032.1"/>
    <property type="molecule type" value="Genomic_DNA"/>
</dbReference>
<protein>
    <recommendedName>
        <fullName evidence="4">SGNH hydrolase-type esterase domain-containing protein</fullName>
    </recommendedName>
</protein>
<dbReference type="OrthoDB" id="2451965at2"/>
<evidence type="ECO:0000313" key="2">
    <source>
        <dbReference type="EMBL" id="MTH55032.1"/>
    </source>
</evidence>
<feature type="compositionally biased region" description="Polar residues" evidence="1">
    <location>
        <begin position="45"/>
        <end position="60"/>
    </location>
</feature>
<dbReference type="RefSeq" id="WP_155113544.1">
    <property type="nucleotide sequence ID" value="NZ_WMIB01000022.1"/>
</dbReference>
<dbReference type="SUPFAM" id="SSF52266">
    <property type="entry name" value="SGNH hydrolase"/>
    <property type="match status" value="1"/>
</dbReference>
<dbReference type="Proteomes" id="UP000434639">
    <property type="component" value="Unassembled WGS sequence"/>
</dbReference>
<sequence length="264" mass="29244">MKKAAIILTIIISIASIAAGKIYWDQKIEKQTASEELLASSSAETDIQQPENLENGSAPLTKNLPKAVKEAIVNAEKNQKSLNFVIFGSDTSGNNKNSWMSRFENNIKESYPAGLIQVKTILIKDKTSKEVLNESLYENVVKASPDLVLVEPFLLEDNGKIGIENSLSNLTSILGNISNDGSKPIIMIQPSYPLYNAVFYPKEVGKLKEYAKKEGYAYVDHWSSWPKGNDPALKDYIEEDGSGPSSKGHEVWAEHLSEYFISKL</sequence>
<reference evidence="2 3" key="1">
    <citation type="journal article" date="2017" name="Int. J. Syst. Evol. Microbiol.">
        <title>Bacillus mangrovi sp. nov., isolated from a sediment sample from a mangrove forest.</title>
        <authorList>
            <person name="Gupta V."/>
            <person name="Singh P.K."/>
            <person name="Korpole S."/>
            <person name="Tanuku N.R.S."/>
            <person name="Pinnaka A.K."/>
        </authorList>
    </citation>
    <scope>NUCLEOTIDE SEQUENCE [LARGE SCALE GENOMIC DNA]</scope>
    <source>
        <strain evidence="2 3">KCTC 33872</strain>
    </source>
</reference>
<feature type="region of interest" description="Disordered" evidence="1">
    <location>
        <begin position="39"/>
        <end position="60"/>
    </location>
</feature>